<dbReference type="InterPro" id="IPR010985">
    <property type="entry name" value="Ribbon_hlx_hlx"/>
</dbReference>
<reference evidence="1" key="1">
    <citation type="submission" date="2022-06" db="EMBL/GenBank/DDBJ databases">
        <title>Isolation of gut microbiota from human fecal samples.</title>
        <authorList>
            <person name="Pamer E.G."/>
            <person name="Barat B."/>
            <person name="Waligurski E."/>
            <person name="Medina S."/>
            <person name="Paddock L."/>
            <person name="Mostad J."/>
        </authorList>
    </citation>
    <scope>NUCLEOTIDE SEQUENCE</scope>
    <source>
        <strain evidence="1">DFI.5.57</strain>
    </source>
</reference>
<sequence length="59" mass="6748">MLTDAEKKAVAKYHAKLDEIKVRVPKGKRALYKDYAESQGKSLNALIVELIENKMKEDK</sequence>
<organism evidence="1 3">
    <name type="scientific">Ruminococcus bicirculans</name>
    <name type="common">ex Wegman et al. 2014</name>
    <dbReference type="NCBI Taxonomy" id="1160721"/>
    <lineage>
        <taxon>Bacteria</taxon>
        <taxon>Bacillati</taxon>
        <taxon>Bacillota</taxon>
        <taxon>Clostridia</taxon>
        <taxon>Eubacteriales</taxon>
        <taxon>Oscillospiraceae</taxon>
        <taxon>Ruminococcus</taxon>
    </lineage>
</organism>
<evidence type="ECO:0000313" key="1">
    <source>
        <dbReference type="EMBL" id="MCQ5154388.1"/>
    </source>
</evidence>
<accession>A0AAW5KNX2</accession>
<evidence type="ECO:0008006" key="4">
    <source>
        <dbReference type="Google" id="ProtNLM"/>
    </source>
</evidence>
<dbReference type="AlphaFoldDB" id="A0AAW5KNX2"/>
<dbReference type="GO" id="GO:0006355">
    <property type="term" value="P:regulation of DNA-templated transcription"/>
    <property type="evidence" value="ECO:0007669"/>
    <property type="project" value="InterPro"/>
</dbReference>
<gene>
    <name evidence="1" type="ORF">NE632_13915</name>
    <name evidence="2" type="ORF">PNV70_04750</name>
</gene>
<reference evidence="2" key="2">
    <citation type="submission" date="2023-01" db="EMBL/GenBank/DDBJ databases">
        <title>Human gut microbiome strain richness.</title>
        <authorList>
            <person name="Chen-Liaw A."/>
        </authorList>
    </citation>
    <scope>NUCLEOTIDE SEQUENCE</scope>
    <source>
        <strain evidence="2">D59st1_B8_D59t2_181005</strain>
    </source>
</reference>
<dbReference type="EMBL" id="JANGCN010000063">
    <property type="protein sequence ID" value="MCQ5154388.1"/>
    <property type="molecule type" value="Genomic_DNA"/>
</dbReference>
<comment type="caution">
    <text evidence="1">The sequence shown here is derived from an EMBL/GenBank/DDBJ whole genome shotgun (WGS) entry which is preliminary data.</text>
</comment>
<dbReference type="InterPro" id="IPR013321">
    <property type="entry name" value="Arc_rbn_hlx_hlx"/>
</dbReference>
<dbReference type="Proteomes" id="UP001211421">
    <property type="component" value="Unassembled WGS sequence"/>
</dbReference>
<dbReference type="RefSeq" id="WP_195551226.1">
    <property type="nucleotide sequence ID" value="NZ_JADMNX010000002.1"/>
</dbReference>
<proteinExistence type="predicted"/>
<name>A0AAW5KNX2_9FIRM</name>
<dbReference type="EMBL" id="JAQMLS010000002">
    <property type="protein sequence ID" value="MDB8741378.1"/>
    <property type="molecule type" value="Genomic_DNA"/>
</dbReference>
<protein>
    <recommendedName>
        <fullName evidence="4">Arc-like DNA binding domain-containing protein</fullName>
    </recommendedName>
</protein>
<dbReference type="SUPFAM" id="SSF47598">
    <property type="entry name" value="Ribbon-helix-helix"/>
    <property type="match status" value="1"/>
</dbReference>
<evidence type="ECO:0000313" key="3">
    <source>
        <dbReference type="Proteomes" id="UP001206236"/>
    </source>
</evidence>
<evidence type="ECO:0000313" key="2">
    <source>
        <dbReference type="EMBL" id="MDB8741378.1"/>
    </source>
</evidence>
<dbReference type="Proteomes" id="UP001206236">
    <property type="component" value="Unassembled WGS sequence"/>
</dbReference>
<dbReference type="Gene3D" id="1.10.1220.10">
    <property type="entry name" value="Met repressor-like"/>
    <property type="match status" value="1"/>
</dbReference>